<name>A0ACC7NXK3_9BACL</name>
<keyword evidence="2" id="KW-1185">Reference proteome</keyword>
<evidence type="ECO:0000313" key="2">
    <source>
        <dbReference type="Proteomes" id="UP001631969"/>
    </source>
</evidence>
<accession>A0ACC7NXK3</accession>
<reference evidence="1" key="1">
    <citation type="submission" date="2024-12" db="EMBL/GenBank/DDBJ databases">
        <authorList>
            <person name="Wu N."/>
        </authorList>
    </citation>
    <scope>NUCLEOTIDE SEQUENCE</scope>
    <source>
        <strain evidence="1">P15</strain>
    </source>
</reference>
<evidence type="ECO:0000313" key="1">
    <source>
        <dbReference type="EMBL" id="MFM9326787.1"/>
    </source>
</evidence>
<sequence length="324" mass="36230">MGIRFVKTAAAVYLSILAAKLLHLDYALSAGLIAVLGIDVTLKRSLNTILVRIAASLSGLLIASVIFLLLGFHLWTIPVFVLIVYPLQARFKLSDGIVLSSVLVFHMVDKQVVTWGNLFNEVALLLIGMGIASIMNLLYRPRTDADLEAAKRRVNGLFSAIFLHMADHLRDPATVWDGNELLEAPEAIKEGLELSRRTAENKLFQAEDQWTPYFEMRRQHFDSIQRMIDLLAQVYQTLPHGEAVAGLFDSLSGGVKSDYYAGEVEVSLLQLEKEFKAMPLPVTREEFEMRSALLQLCLELKTYLAMSRKGKKIRRQEGEAAQPA</sequence>
<protein>
    <submittedName>
        <fullName evidence="1">Aromatic acid exporter family protein</fullName>
    </submittedName>
</protein>
<gene>
    <name evidence="1" type="ORF">ACI1P1_00610</name>
</gene>
<organism evidence="1 2">
    <name type="scientific">Paenibacillus mesotrionivorans</name>
    <dbReference type="NCBI Taxonomy" id="3160968"/>
    <lineage>
        <taxon>Bacteria</taxon>
        <taxon>Bacillati</taxon>
        <taxon>Bacillota</taxon>
        <taxon>Bacilli</taxon>
        <taxon>Bacillales</taxon>
        <taxon>Paenibacillaceae</taxon>
        <taxon>Paenibacillus</taxon>
    </lineage>
</organism>
<comment type="caution">
    <text evidence="1">The sequence shown here is derived from an EMBL/GenBank/DDBJ whole genome shotgun (WGS) entry which is preliminary data.</text>
</comment>
<dbReference type="EMBL" id="JBJURJ010000001">
    <property type="protein sequence ID" value="MFM9326787.1"/>
    <property type="molecule type" value="Genomic_DNA"/>
</dbReference>
<dbReference type="Proteomes" id="UP001631969">
    <property type="component" value="Unassembled WGS sequence"/>
</dbReference>
<proteinExistence type="predicted"/>